<accession>A0AAV0VCL6</accession>
<protein>
    <recommendedName>
        <fullName evidence="2">DNA-directed RNA polymerase</fullName>
        <ecNumber evidence="2">2.7.7.6</ecNumber>
    </recommendedName>
</protein>
<comment type="caution">
    <text evidence="9">The sequence shown here is derived from an EMBL/GenBank/DDBJ whole genome shotgun (WGS) entry which is preliminary data.</text>
</comment>
<feature type="compositionally biased region" description="Acidic residues" evidence="7">
    <location>
        <begin position="248"/>
        <end position="268"/>
    </location>
</feature>
<organism evidence="9 10">
    <name type="scientific">Peronospora destructor</name>
    <dbReference type="NCBI Taxonomy" id="86335"/>
    <lineage>
        <taxon>Eukaryota</taxon>
        <taxon>Sar</taxon>
        <taxon>Stramenopiles</taxon>
        <taxon>Oomycota</taxon>
        <taxon>Peronosporomycetes</taxon>
        <taxon>Peronosporales</taxon>
        <taxon>Peronosporaceae</taxon>
        <taxon>Peronospora</taxon>
    </lineage>
</organism>
<evidence type="ECO:0000256" key="1">
    <source>
        <dbReference type="ARBA" id="ARBA00006460"/>
    </source>
</evidence>
<dbReference type="InterPro" id="IPR045867">
    <property type="entry name" value="DNA-dir_RpoC_beta_prime"/>
</dbReference>
<keyword evidence="3" id="KW-0240">DNA-directed RNA polymerase</keyword>
<feature type="region of interest" description="Disordered" evidence="7">
    <location>
        <begin position="243"/>
        <end position="277"/>
    </location>
</feature>
<keyword evidence="5" id="KW-0548">Nucleotidyltransferase</keyword>
<evidence type="ECO:0000256" key="5">
    <source>
        <dbReference type="ARBA" id="ARBA00022695"/>
    </source>
</evidence>
<dbReference type="InterPro" id="IPR007080">
    <property type="entry name" value="RNA_pol_Rpb1_1"/>
</dbReference>
<evidence type="ECO:0000256" key="7">
    <source>
        <dbReference type="SAM" id="MobiDB-lite"/>
    </source>
</evidence>
<dbReference type="SUPFAM" id="SSF64484">
    <property type="entry name" value="beta and beta-prime subunits of DNA dependent RNA-polymerase"/>
    <property type="match status" value="1"/>
</dbReference>
<evidence type="ECO:0000256" key="6">
    <source>
        <dbReference type="ARBA" id="ARBA00023163"/>
    </source>
</evidence>
<comment type="similarity">
    <text evidence="1">Belongs to the RNA polymerase beta' chain family.</text>
</comment>
<dbReference type="GO" id="GO:0003899">
    <property type="term" value="F:DNA-directed RNA polymerase activity"/>
    <property type="evidence" value="ECO:0007669"/>
    <property type="project" value="UniProtKB-EC"/>
</dbReference>
<proteinExistence type="inferred from homology"/>
<feature type="domain" description="RNA polymerase Rpb1" evidence="8">
    <location>
        <begin position="5"/>
        <end position="248"/>
    </location>
</feature>
<evidence type="ECO:0000256" key="4">
    <source>
        <dbReference type="ARBA" id="ARBA00022679"/>
    </source>
</evidence>
<dbReference type="AlphaFoldDB" id="A0AAV0VCL6"/>
<sequence>MDSATDQTILRHEVAELTSRLSFDALNNPMVGGLYDPVLGPIDFNMICPTCHQTQKECPGHLGHLELPVPVYNPVLFGQMLNLLKRKCFTCHKFRVASARSRVVRVKILLLDNGFENETDQLAELLEQRNGVEDEPPQRTFQRQQAILDEYERLALSNSKRKINGKTQLLRPLPRFTEVTREKLAAEFLKGMKKKCENCGAISPAVRQDANTKIFLKGLSARSRKVNRSKNLTVTSALDTIRGNVSDKDDEGMNGNDSESEMEDDEDAYATTEDSSSLSKYLPPLEVQSQLQLMWQNEDGLMELLYGDRNIANGRTSARKPDGWRKFF</sequence>
<dbReference type="Gene3D" id="4.10.860.120">
    <property type="entry name" value="RNA polymerase II, clamp domain"/>
    <property type="match status" value="1"/>
</dbReference>
<keyword evidence="6" id="KW-0804">Transcription</keyword>
<dbReference type="EMBL" id="CANTFM010002299">
    <property type="protein sequence ID" value="CAI5745600.1"/>
    <property type="molecule type" value="Genomic_DNA"/>
</dbReference>
<dbReference type="Proteomes" id="UP001162029">
    <property type="component" value="Unassembled WGS sequence"/>
</dbReference>
<dbReference type="GO" id="GO:0005736">
    <property type="term" value="C:RNA polymerase I complex"/>
    <property type="evidence" value="ECO:0007669"/>
    <property type="project" value="TreeGrafter"/>
</dbReference>
<evidence type="ECO:0000256" key="2">
    <source>
        <dbReference type="ARBA" id="ARBA00012418"/>
    </source>
</evidence>
<dbReference type="GO" id="GO:0003677">
    <property type="term" value="F:DNA binding"/>
    <property type="evidence" value="ECO:0007669"/>
    <property type="project" value="InterPro"/>
</dbReference>
<keyword evidence="4" id="KW-0808">Transferase</keyword>
<evidence type="ECO:0000313" key="9">
    <source>
        <dbReference type="EMBL" id="CAI5745600.1"/>
    </source>
</evidence>
<evidence type="ECO:0000313" key="10">
    <source>
        <dbReference type="Proteomes" id="UP001162029"/>
    </source>
</evidence>
<dbReference type="Pfam" id="PF04997">
    <property type="entry name" value="RNA_pol_Rpb1_1"/>
    <property type="match status" value="1"/>
</dbReference>
<dbReference type="EC" id="2.7.7.6" evidence="2"/>
<evidence type="ECO:0000259" key="8">
    <source>
        <dbReference type="Pfam" id="PF04997"/>
    </source>
</evidence>
<dbReference type="InterPro" id="IPR044893">
    <property type="entry name" value="RNA_pol_Rpb1_clamp_domain"/>
</dbReference>
<reference evidence="9" key="1">
    <citation type="submission" date="2022-12" db="EMBL/GenBank/DDBJ databases">
        <authorList>
            <person name="Webb A."/>
        </authorList>
    </citation>
    <scope>NUCLEOTIDE SEQUENCE</scope>
    <source>
        <strain evidence="9">Pd1</strain>
    </source>
</reference>
<keyword evidence="10" id="KW-1185">Reference proteome</keyword>
<gene>
    <name evidence="9" type="ORF">PDE001_LOCUS10659</name>
</gene>
<dbReference type="PANTHER" id="PTHR19376:SF11">
    <property type="entry name" value="DNA-DIRECTED RNA POLYMERASE I SUBUNIT RPA1"/>
    <property type="match status" value="1"/>
</dbReference>
<evidence type="ECO:0000256" key="3">
    <source>
        <dbReference type="ARBA" id="ARBA00022478"/>
    </source>
</evidence>
<dbReference type="GO" id="GO:0006351">
    <property type="term" value="P:DNA-templated transcription"/>
    <property type="evidence" value="ECO:0007669"/>
    <property type="project" value="InterPro"/>
</dbReference>
<dbReference type="PANTHER" id="PTHR19376">
    <property type="entry name" value="DNA-DIRECTED RNA POLYMERASE"/>
    <property type="match status" value="1"/>
</dbReference>
<name>A0AAV0VCL6_9STRA</name>